<dbReference type="Gene3D" id="3.10.129.10">
    <property type="entry name" value="Hotdog Thioesterase"/>
    <property type="match status" value="1"/>
</dbReference>
<dbReference type="STRING" id="1314674.A0A0D7BLB6"/>
<dbReference type="PANTHER" id="PTHR28152:SF1">
    <property type="entry name" value="HYDROXYACYL-THIOESTER DEHYDRATASE TYPE 2, MITOCHONDRIAL"/>
    <property type="match status" value="1"/>
</dbReference>
<name>A0A0D7BLB6_9AGAR</name>
<organism evidence="1 2">
    <name type="scientific">Cylindrobasidium torrendii FP15055 ss-10</name>
    <dbReference type="NCBI Taxonomy" id="1314674"/>
    <lineage>
        <taxon>Eukaryota</taxon>
        <taxon>Fungi</taxon>
        <taxon>Dikarya</taxon>
        <taxon>Basidiomycota</taxon>
        <taxon>Agaricomycotina</taxon>
        <taxon>Agaricomycetes</taxon>
        <taxon>Agaricomycetidae</taxon>
        <taxon>Agaricales</taxon>
        <taxon>Marasmiineae</taxon>
        <taxon>Physalacriaceae</taxon>
        <taxon>Cylindrobasidium</taxon>
    </lineage>
</organism>
<dbReference type="GO" id="GO:0005739">
    <property type="term" value="C:mitochondrion"/>
    <property type="evidence" value="ECO:0007669"/>
    <property type="project" value="TreeGrafter"/>
</dbReference>
<dbReference type="PANTHER" id="PTHR28152">
    <property type="entry name" value="HYDROXYACYL-THIOESTER DEHYDRATASE TYPE 2, MITOCHONDRIAL"/>
    <property type="match status" value="1"/>
</dbReference>
<protein>
    <recommendedName>
        <fullName evidence="3">N-terminal of MaoC-like dehydratase domain-containing protein</fullName>
    </recommendedName>
</protein>
<sequence>MLFLKPSFVFGSLNTCVGRRTISTKALDKWITTLPERTELRDTLHPEQLAKLYVTLPTRDGTWGPYRAPVPGEPLGYLHHFVFLNSTLVPERALNPADGTDTELGPPFPFTRRMWAGGKIEWDTDRPLLVGERVTGTFGIESVQSKGVEQGKPMVFVNKTLEVWGGDRMEGKPSVREQRIHVYLPELTTGSEKQGLPREVRDIPEMSDFSLSYRPTLVTLFRFSALTFNAHFIHLDKEYSRNVEGHSERLVHGPLTALMMLEAVVSNEPGSVVKAFTYRARNPLVLNKQHTIYGHYGSGTTIKLWCVSEDGVVGMTGEVDLQ</sequence>
<dbReference type="AlphaFoldDB" id="A0A0D7BLB6"/>
<proteinExistence type="predicted"/>
<reference evidence="1 2" key="1">
    <citation type="journal article" date="2015" name="Fungal Genet. Biol.">
        <title>Evolution of novel wood decay mechanisms in Agaricales revealed by the genome sequences of Fistulina hepatica and Cylindrobasidium torrendii.</title>
        <authorList>
            <person name="Floudas D."/>
            <person name="Held B.W."/>
            <person name="Riley R."/>
            <person name="Nagy L.G."/>
            <person name="Koehler G."/>
            <person name="Ransdell A.S."/>
            <person name="Younus H."/>
            <person name="Chow J."/>
            <person name="Chiniquy J."/>
            <person name="Lipzen A."/>
            <person name="Tritt A."/>
            <person name="Sun H."/>
            <person name="Haridas S."/>
            <person name="LaButti K."/>
            <person name="Ohm R.A."/>
            <person name="Kues U."/>
            <person name="Blanchette R.A."/>
            <person name="Grigoriev I.V."/>
            <person name="Minto R.E."/>
            <person name="Hibbett D.S."/>
        </authorList>
    </citation>
    <scope>NUCLEOTIDE SEQUENCE [LARGE SCALE GENOMIC DNA]</scope>
    <source>
        <strain evidence="1 2">FP15055 ss-10</strain>
    </source>
</reference>
<dbReference type="GO" id="GO:0019171">
    <property type="term" value="F:(3R)-hydroxyacyl-[acyl-carrier-protein] dehydratase activity"/>
    <property type="evidence" value="ECO:0007669"/>
    <property type="project" value="TreeGrafter"/>
</dbReference>
<evidence type="ECO:0000313" key="2">
    <source>
        <dbReference type="Proteomes" id="UP000054007"/>
    </source>
</evidence>
<dbReference type="SUPFAM" id="SSF54637">
    <property type="entry name" value="Thioesterase/thiol ester dehydrase-isomerase"/>
    <property type="match status" value="1"/>
</dbReference>
<accession>A0A0D7BLB6</accession>
<gene>
    <name evidence="1" type="ORF">CYLTODRAFT_370270</name>
</gene>
<evidence type="ECO:0008006" key="3">
    <source>
        <dbReference type="Google" id="ProtNLM"/>
    </source>
</evidence>
<evidence type="ECO:0000313" key="1">
    <source>
        <dbReference type="EMBL" id="KIY70934.1"/>
    </source>
</evidence>
<keyword evidence="2" id="KW-1185">Reference proteome</keyword>
<dbReference type="Proteomes" id="UP000054007">
    <property type="component" value="Unassembled WGS sequence"/>
</dbReference>
<dbReference type="InterPro" id="IPR029069">
    <property type="entry name" value="HotDog_dom_sf"/>
</dbReference>
<dbReference type="EMBL" id="KN880461">
    <property type="protein sequence ID" value="KIY70934.1"/>
    <property type="molecule type" value="Genomic_DNA"/>
</dbReference>
<dbReference type="InterPro" id="IPR052741">
    <property type="entry name" value="Mitochondrial_HTD2"/>
</dbReference>
<dbReference type="OrthoDB" id="3257538at2759"/>